<dbReference type="Proteomes" id="UP001187192">
    <property type="component" value="Unassembled WGS sequence"/>
</dbReference>
<dbReference type="EMBL" id="BTGU01000010">
    <property type="protein sequence ID" value="GMN40074.1"/>
    <property type="molecule type" value="Genomic_DNA"/>
</dbReference>
<dbReference type="AlphaFoldDB" id="A0AA88DHF2"/>
<keyword evidence="3" id="KW-1185">Reference proteome</keyword>
<organism evidence="2 3">
    <name type="scientific">Ficus carica</name>
    <name type="common">Common fig</name>
    <dbReference type="NCBI Taxonomy" id="3494"/>
    <lineage>
        <taxon>Eukaryota</taxon>
        <taxon>Viridiplantae</taxon>
        <taxon>Streptophyta</taxon>
        <taxon>Embryophyta</taxon>
        <taxon>Tracheophyta</taxon>
        <taxon>Spermatophyta</taxon>
        <taxon>Magnoliopsida</taxon>
        <taxon>eudicotyledons</taxon>
        <taxon>Gunneridae</taxon>
        <taxon>Pentapetalae</taxon>
        <taxon>rosids</taxon>
        <taxon>fabids</taxon>
        <taxon>Rosales</taxon>
        <taxon>Moraceae</taxon>
        <taxon>Ficeae</taxon>
        <taxon>Ficus</taxon>
    </lineage>
</organism>
<proteinExistence type="predicted"/>
<protein>
    <submittedName>
        <fullName evidence="2">Uncharacterized protein</fullName>
    </submittedName>
</protein>
<evidence type="ECO:0000256" key="1">
    <source>
        <dbReference type="SAM" id="MobiDB-lite"/>
    </source>
</evidence>
<evidence type="ECO:0000313" key="3">
    <source>
        <dbReference type="Proteomes" id="UP001187192"/>
    </source>
</evidence>
<reference evidence="2" key="1">
    <citation type="submission" date="2023-07" db="EMBL/GenBank/DDBJ databases">
        <title>draft genome sequence of fig (Ficus carica).</title>
        <authorList>
            <person name="Takahashi T."/>
            <person name="Nishimura K."/>
        </authorList>
    </citation>
    <scope>NUCLEOTIDE SEQUENCE</scope>
</reference>
<sequence length="95" mass="10031">MRLHSLEIAGQGASRMRLRGGGGLSHFSPKVLREGGASCRRSRNGRGGDFVGKVAWEKAISNRGGRGSRAGGCQEVARGGGQGRRWKVARGESLL</sequence>
<comment type="caution">
    <text evidence="2">The sequence shown here is derived from an EMBL/GenBank/DDBJ whole genome shotgun (WGS) entry which is preliminary data.</text>
</comment>
<gene>
    <name evidence="2" type="ORF">TIFTF001_009296</name>
</gene>
<accession>A0AA88DHF2</accession>
<name>A0AA88DHF2_FICCA</name>
<evidence type="ECO:0000313" key="2">
    <source>
        <dbReference type="EMBL" id="GMN40074.1"/>
    </source>
</evidence>
<feature type="region of interest" description="Disordered" evidence="1">
    <location>
        <begin position="62"/>
        <end position="95"/>
    </location>
</feature>